<evidence type="ECO:0000259" key="6">
    <source>
        <dbReference type="PROSITE" id="PS50977"/>
    </source>
</evidence>
<dbReference type="GO" id="GO:0000976">
    <property type="term" value="F:transcription cis-regulatory region binding"/>
    <property type="evidence" value="ECO:0007669"/>
    <property type="project" value="TreeGrafter"/>
</dbReference>
<evidence type="ECO:0000256" key="5">
    <source>
        <dbReference type="PROSITE-ProRule" id="PRU00335"/>
    </source>
</evidence>
<evidence type="ECO:0000256" key="4">
    <source>
        <dbReference type="ARBA" id="ARBA00023163"/>
    </source>
</evidence>
<evidence type="ECO:0000256" key="3">
    <source>
        <dbReference type="ARBA" id="ARBA00023125"/>
    </source>
</evidence>
<dbReference type="InterPro" id="IPR039538">
    <property type="entry name" value="BetI_C"/>
</dbReference>
<keyword evidence="8" id="KW-1185">Reference proteome</keyword>
<evidence type="ECO:0000256" key="1">
    <source>
        <dbReference type="ARBA" id="ARBA00022491"/>
    </source>
</evidence>
<dbReference type="SUPFAM" id="SSF46689">
    <property type="entry name" value="Homeodomain-like"/>
    <property type="match status" value="1"/>
</dbReference>
<gene>
    <name evidence="7" type="ORF">NYP16_08070</name>
</gene>
<dbReference type="RefSeq" id="WP_274943611.1">
    <property type="nucleotide sequence ID" value="NZ_JANWOI010000003.1"/>
</dbReference>
<protein>
    <submittedName>
        <fullName evidence="7">TetR/AcrR family transcriptional regulator</fullName>
    </submittedName>
</protein>
<sequence length="199" mass="22299">MKCKPTSQERGEARKLQVLDAAEDCFLRFGFHGASMAEISRVASMSAGHIYNYFENKEAIINALVERKVAETLAFMDEIEHEKDIGRVMLSHIGDGLTEKLDSKSSALMLEVVAEASRNPKMAELLYERDRILRARLRSLIMLSREQRGVEVNEDIDGAVEVVIALFEGLGIRGIANPGLDRAAVLRLMERIIHRVFNG</sequence>
<dbReference type="Pfam" id="PF00440">
    <property type="entry name" value="TetR_N"/>
    <property type="match status" value="1"/>
</dbReference>
<keyword evidence="3 5" id="KW-0238">DNA-binding</keyword>
<name>A0A9X3TY69_9PROT</name>
<dbReference type="GO" id="GO:0003700">
    <property type="term" value="F:DNA-binding transcription factor activity"/>
    <property type="evidence" value="ECO:0007669"/>
    <property type="project" value="TreeGrafter"/>
</dbReference>
<dbReference type="InterPro" id="IPR050109">
    <property type="entry name" value="HTH-type_TetR-like_transc_reg"/>
</dbReference>
<feature type="domain" description="HTH tetR-type" evidence="6">
    <location>
        <begin position="12"/>
        <end position="72"/>
    </location>
</feature>
<dbReference type="PANTHER" id="PTHR30055">
    <property type="entry name" value="HTH-TYPE TRANSCRIPTIONAL REGULATOR RUTR"/>
    <property type="match status" value="1"/>
</dbReference>
<evidence type="ECO:0000313" key="7">
    <source>
        <dbReference type="EMBL" id="MDA5193904.1"/>
    </source>
</evidence>
<dbReference type="InterPro" id="IPR001647">
    <property type="entry name" value="HTH_TetR"/>
</dbReference>
<dbReference type="Gene3D" id="1.10.357.10">
    <property type="entry name" value="Tetracycline Repressor, domain 2"/>
    <property type="match status" value="1"/>
</dbReference>
<reference evidence="7" key="1">
    <citation type="submission" date="2022-08" db="EMBL/GenBank/DDBJ databases">
        <authorList>
            <person name="Vandamme P."/>
            <person name="Hettiarachchi A."/>
            <person name="Peeters C."/>
            <person name="Cnockaert M."/>
            <person name="Carlier A."/>
        </authorList>
    </citation>
    <scope>NUCLEOTIDE SEQUENCE</scope>
    <source>
        <strain evidence="7">LMG 31809</strain>
    </source>
</reference>
<dbReference type="InterPro" id="IPR009057">
    <property type="entry name" value="Homeodomain-like_sf"/>
</dbReference>
<comment type="caution">
    <text evidence="7">The sequence shown here is derived from an EMBL/GenBank/DDBJ whole genome shotgun (WGS) entry which is preliminary data.</text>
</comment>
<evidence type="ECO:0000256" key="2">
    <source>
        <dbReference type="ARBA" id="ARBA00023015"/>
    </source>
</evidence>
<proteinExistence type="predicted"/>
<dbReference type="AlphaFoldDB" id="A0A9X3TY69"/>
<dbReference type="EMBL" id="JANWOI010000003">
    <property type="protein sequence ID" value="MDA5193904.1"/>
    <property type="molecule type" value="Genomic_DNA"/>
</dbReference>
<dbReference type="PROSITE" id="PS50977">
    <property type="entry name" value="HTH_TETR_2"/>
    <property type="match status" value="1"/>
</dbReference>
<dbReference type="Pfam" id="PF13977">
    <property type="entry name" value="TetR_C_6"/>
    <property type="match status" value="1"/>
</dbReference>
<feature type="DNA-binding region" description="H-T-H motif" evidence="5">
    <location>
        <begin position="35"/>
        <end position="54"/>
    </location>
</feature>
<keyword evidence="2" id="KW-0805">Transcription regulation</keyword>
<dbReference type="PRINTS" id="PR00455">
    <property type="entry name" value="HTHTETR"/>
</dbReference>
<keyword evidence="1" id="KW-0678">Repressor</keyword>
<evidence type="ECO:0000313" key="8">
    <source>
        <dbReference type="Proteomes" id="UP001141619"/>
    </source>
</evidence>
<dbReference type="InterPro" id="IPR036271">
    <property type="entry name" value="Tet_transcr_reg_TetR-rel_C_sf"/>
</dbReference>
<keyword evidence="4" id="KW-0804">Transcription</keyword>
<dbReference type="Gene3D" id="1.10.10.60">
    <property type="entry name" value="Homeodomain-like"/>
    <property type="match status" value="1"/>
</dbReference>
<dbReference type="SUPFAM" id="SSF48498">
    <property type="entry name" value="Tetracyclin repressor-like, C-terminal domain"/>
    <property type="match status" value="1"/>
</dbReference>
<dbReference type="Proteomes" id="UP001141619">
    <property type="component" value="Unassembled WGS sequence"/>
</dbReference>
<dbReference type="PANTHER" id="PTHR30055:SF226">
    <property type="entry name" value="HTH-TYPE TRANSCRIPTIONAL REGULATOR PKSA"/>
    <property type="match status" value="1"/>
</dbReference>
<accession>A0A9X3TY69</accession>
<organism evidence="7 8">
    <name type="scientific">Govanella unica</name>
    <dbReference type="NCBI Taxonomy" id="2975056"/>
    <lineage>
        <taxon>Bacteria</taxon>
        <taxon>Pseudomonadati</taxon>
        <taxon>Pseudomonadota</taxon>
        <taxon>Alphaproteobacteria</taxon>
        <taxon>Emcibacterales</taxon>
        <taxon>Govanellaceae</taxon>
        <taxon>Govanella</taxon>
    </lineage>
</organism>
<reference evidence="7" key="2">
    <citation type="journal article" date="2023" name="Syst. Appl. Microbiol.">
        <title>Govania unica gen. nov., sp. nov., a rare biosphere bacterium that represents a novel family in the class Alphaproteobacteria.</title>
        <authorList>
            <person name="Vandamme P."/>
            <person name="Peeters C."/>
            <person name="Hettiarachchi A."/>
            <person name="Cnockaert M."/>
            <person name="Carlier A."/>
        </authorList>
    </citation>
    <scope>NUCLEOTIDE SEQUENCE</scope>
    <source>
        <strain evidence="7">LMG 31809</strain>
    </source>
</reference>